<name>A0ABT1WZ98_9PROT</name>
<dbReference type="PANTHER" id="PTHR11941:SF169">
    <property type="entry name" value="(7AS)-7A-METHYL-1,5-DIOXO-2,3,5,6,7,7A-HEXAHYDRO-1H-INDENE-CARBOXYL-COA HYDROLASE"/>
    <property type="match status" value="1"/>
</dbReference>
<organism evidence="3 4">
    <name type="scientific">Roseomonas populi</name>
    <dbReference type="NCBI Taxonomy" id="3121582"/>
    <lineage>
        <taxon>Bacteria</taxon>
        <taxon>Pseudomonadati</taxon>
        <taxon>Pseudomonadota</taxon>
        <taxon>Alphaproteobacteria</taxon>
        <taxon>Acetobacterales</taxon>
        <taxon>Roseomonadaceae</taxon>
        <taxon>Roseomonas</taxon>
    </lineage>
</organism>
<dbReference type="CDD" id="cd06558">
    <property type="entry name" value="crotonase-like"/>
    <property type="match status" value="1"/>
</dbReference>
<evidence type="ECO:0000256" key="1">
    <source>
        <dbReference type="ARBA" id="ARBA00023098"/>
    </source>
</evidence>
<evidence type="ECO:0000313" key="3">
    <source>
        <dbReference type="EMBL" id="MCR0981172.1"/>
    </source>
</evidence>
<dbReference type="EMBL" id="JANJOU010000002">
    <property type="protein sequence ID" value="MCR0981172.1"/>
    <property type="molecule type" value="Genomic_DNA"/>
</dbReference>
<comment type="caution">
    <text evidence="3">The sequence shown here is derived from an EMBL/GenBank/DDBJ whole genome shotgun (WGS) entry which is preliminary data.</text>
</comment>
<dbReference type="Gene3D" id="3.90.226.10">
    <property type="entry name" value="2-enoyl-CoA Hydratase, Chain A, domain 1"/>
    <property type="match status" value="1"/>
</dbReference>
<reference evidence="3 4" key="1">
    <citation type="submission" date="2022-06" db="EMBL/GenBank/DDBJ databases">
        <title>Roseomonas CN29.</title>
        <authorList>
            <person name="Cheng Y."/>
            <person name="He X."/>
        </authorList>
    </citation>
    <scope>NUCLEOTIDE SEQUENCE [LARGE SCALE GENOMIC DNA]</scope>
    <source>
        <strain evidence="3 4">CN29</strain>
    </source>
</reference>
<gene>
    <name evidence="3" type="ORF">NRP21_03805</name>
</gene>
<proteinExistence type="predicted"/>
<dbReference type="Proteomes" id="UP001524642">
    <property type="component" value="Unassembled WGS sequence"/>
</dbReference>
<keyword evidence="1" id="KW-0443">Lipid metabolism</keyword>
<dbReference type="InterPro" id="IPR029045">
    <property type="entry name" value="ClpP/crotonase-like_dom_sf"/>
</dbReference>
<evidence type="ECO:0000256" key="2">
    <source>
        <dbReference type="ARBA" id="ARBA00023239"/>
    </source>
</evidence>
<accession>A0ABT1WZ98</accession>
<dbReference type="RefSeq" id="WP_257714851.1">
    <property type="nucleotide sequence ID" value="NZ_JANJOU010000002.1"/>
</dbReference>
<evidence type="ECO:0000313" key="4">
    <source>
        <dbReference type="Proteomes" id="UP001524642"/>
    </source>
</evidence>
<dbReference type="InterPro" id="IPR001753">
    <property type="entry name" value="Enoyl-CoA_hydra/iso"/>
</dbReference>
<sequence>MSEIAVRDEVLWDLSENGVATLTLNRPEARNALNTGLAEALLASTRRAVAEDARLVVIRAAGPVFCAGADLKERKGMTEDQVRARRLKGFAAYDAIERLPMPSIAVVEGQAVGSGVEIAAACDFVVATPKAGFRTPEALWGTVGATQRLSRVLGKRLAKDMMFTGRTLSAEEAREGGLVTRVVEPEALEATLAEIASTITGAPPAAMRLAKRCVDEGLERDPRGALATELMAIEESLAGGEWRKTMGTFGKASS</sequence>
<keyword evidence="4" id="KW-1185">Reference proteome</keyword>
<dbReference type="SUPFAM" id="SSF52096">
    <property type="entry name" value="ClpP/crotonase"/>
    <property type="match status" value="1"/>
</dbReference>
<dbReference type="Pfam" id="PF00378">
    <property type="entry name" value="ECH_1"/>
    <property type="match status" value="1"/>
</dbReference>
<protein>
    <submittedName>
        <fullName evidence="3">Enoyl-CoA hydratase/isomerase family protein</fullName>
    </submittedName>
</protein>
<keyword evidence="2" id="KW-0456">Lyase</keyword>
<dbReference type="PANTHER" id="PTHR11941">
    <property type="entry name" value="ENOYL-COA HYDRATASE-RELATED"/>
    <property type="match status" value="1"/>
</dbReference>